<keyword evidence="5" id="KW-0694">RNA-binding</keyword>
<dbReference type="Gene3D" id="3.30.70.330">
    <property type="match status" value="1"/>
</dbReference>
<feature type="domain" description="RRM" evidence="7">
    <location>
        <begin position="52"/>
        <end position="130"/>
    </location>
</feature>
<evidence type="ECO:0000259" key="7">
    <source>
        <dbReference type="PROSITE" id="PS50102"/>
    </source>
</evidence>
<gene>
    <name evidence="8" type="ORF">RRG08_058246</name>
</gene>
<dbReference type="SUPFAM" id="SSF54928">
    <property type="entry name" value="RNA-binding domain, RBD"/>
    <property type="match status" value="1"/>
</dbReference>
<keyword evidence="3" id="KW-0539">Nucleus</keyword>
<dbReference type="InterPro" id="IPR012677">
    <property type="entry name" value="Nucleotide-bd_a/b_plait_sf"/>
</dbReference>
<protein>
    <recommendedName>
        <fullName evidence="2">U11/U12 small nuclear ribonucleoprotein 35 kDa protein</fullName>
    </recommendedName>
    <alternativeName>
        <fullName evidence="4">U1 snRNP-binding protein homolog</fullName>
    </alternativeName>
</protein>
<comment type="caution">
    <text evidence="8">The sequence shown here is derived from an EMBL/GenBank/DDBJ whole genome shotgun (WGS) entry which is preliminary data.</text>
</comment>
<evidence type="ECO:0000256" key="6">
    <source>
        <dbReference type="SAM" id="MobiDB-lite"/>
    </source>
</evidence>
<evidence type="ECO:0000256" key="4">
    <source>
        <dbReference type="ARBA" id="ARBA00031739"/>
    </source>
</evidence>
<reference evidence="8" key="1">
    <citation type="journal article" date="2023" name="G3 (Bethesda)">
        <title>A reference genome for the long-term kleptoplast-retaining sea slug Elysia crispata morphotype clarki.</title>
        <authorList>
            <person name="Eastman K.E."/>
            <person name="Pendleton A.L."/>
            <person name="Shaikh M.A."/>
            <person name="Suttiyut T."/>
            <person name="Ogas R."/>
            <person name="Tomko P."/>
            <person name="Gavelis G."/>
            <person name="Widhalm J.R."/>
            <person name="Wisecaver J.H."/>
        </authorList>
    </citation>
    <scope>NUCLEOTIDE SEQUENCE</scope>
    <source>
        <strain evidence="8">ECLA1</strain>
    </source>
</reference>
<evidence type="ECO:0000256" key="5">
    <source>
        <dbReference type="PROSITE-ProRule" id="PRU00176"/>
    </source>
</evidence>
<dbReference type="InterPro" id="IPR035979">
    <property type="entry name" value="RBD_domain_sf"/>
</dbReference>
<proteinExistence type="predicted"/>
<feature type="compositionally biased region" description="Basic and acidic residues" evidence="6">
    <location>
        <begin position="147"/>
        <end position="163"/>
    </location>
</feature>
<evidence type="ECO:0000256" key="3">
    <source>
        <dbReference type="ARBA" id="ARBA00023242"/>
    </source>
</evidence>
<feature type="compositionally biased region" description="Polar residues" evidence="6">
    <location>
        <begin position="168"/>
        <end position="183"/>
    </location>
</feature>
<dbReference type="SMART" id="SM00360">
    <property type="entry name" value="RRM"/>
    <property type="match status" value="1"/>
</dbReference>
<organism evidence="8 9">
    <name type="scientific">Elysia crispata</name>
    <name type="common">lettuce slug</name>
    <dbReference type="NCBI Taxonomy" id="231223"/>
    <lineage>
        <taxon>Eukaryota</taxon>
        <taxon>Metazoa</taxon>
        <taxon>Spiralia</taxon>
        <taxon>Lophotrochozoa</taxon>
        <taxon>Mollusca</taxon>
        <taxon>Gastropoda</taxon>
        <taxon>Heterobranchia</taxon>
        <taxon>Euthyneura</taxon>
        <taxon>Panpulmonata</taxon>
        <taxon>Sacoglossa</taxon>
        <taxon>Placobranchoidea</taxon>
        <taxon>Plakobranchidae</taxon>
        <taxon>Elysia</taxon>
    </lineage>
</organism>
<feature type="compositionally biased region" description="Basic and acidic residues" evidence="6">
    <location>
        <begin position="192"/>
        <end position="217"/>
    </location>
</feature>
<evidence type="ECO:0000313" key="8">
    <source>
        <dbReference type="EMBL" id="KAK3757932.1"/>
    </source>
</evidence>
<dbReference type="GO" id="GO:0000398">
    <property type="term" value="P:mRNA splicing, via spliceosome"/>
    <property type="evidence" value="ECO:0007669"/>
    <property type="project" value="TreeGrafter"/>
</dbReference>
<dbReference type="GO" id="GO:0071011">
    <property type="term" value="C:precatalytic spliceosome"/>
    <property type="evidence" value="ECO:0007669"/>
    <property type="project" value="TreeGrafter"/>
</dbReference>
<keyword evidence="9" id="KW-1185">Reference proteome</keyword>
<dbReference type="FunFam" id="3.30.70.330:FF:000132">
    <property type="entry name" value="Small nuclear ribonucleoprotein U11/U12 subunit 35"/>
    <property type="match status" value="1"/>
</dbReference>
<accession>A0AAE0YXB1</accession>
<comment type="subcellular location">
    <subcellularLocation>
        <location evidence="1">Nucleus</location>
    </subcellularLocation>
</comment>
<dbReference type="PANTHER" id="PTHR13952:SF6">
    <property type="entry name" value="U11_U12 SMALL NUCLEAR RIBONUCLEOPROTEIN 35 KDA PROTEIN"/>
    <property type="match status" value="1"/>
</dbReference>
<evidence type="ECO:0000313" key="9">
    <source>
        <dbReference type="Proteomes" id="UP001283361"/>
    </source>
</evidence>
<dbReference type="InterPro" id="IPR000504">
    <property type="entry name" value="RRM_dom"/>
</dbReference>
<dbReference type="GO" id="GO:0017069">
    <property type="term" value="F:snRNA binding"/>
    <property type="evidence" value="ECO:0007669"/>
    <property type="project" value="TreeGrafter"/>
</dbReference>
<dbReference type="GO" id="GO:0003729">
    <property type="term" value="F:mRNA binding"/>
    <property type="evidence" value="ECO:0007669"/>
    <property type="project" value="TreeGrafter"/>
</dbReference>
<dbReference type="InterPro" id="IPR051183">
    <property type="entry name" value="U1_U11-U12_snRNP_70-35kDa"/>
</dbReference>
<dbReference type="PROSITE" id="PS50102">
    <property type="entry name" value="RRM"/>
    <property type="match status" value="1"/>
</dbReference>
<dbReference type="PANTHER" id="PTHR13952">
    <property type="entry name" value="U1 SMALL NUCLEAR RIBONUCLEOPROTEIN 70 KD"/>
    <property type="match status" value="1"/>
</dbReference>
<evidence type="ECO:0000256" key="2">
    <source>
        <dbReference type="ARBA" id="ARBA00021080"/>
    </source>
</evidence>
<evidence type="ECO:0000256" key="1">
    <source>
        <dbReference type="ARBA" id="ARBA00004123"/>
    </source>
</evidence>
<dbReference type="AlphaFoldDB" id="A0AAE0YXB1"/>
<dbReference type="EMBL" id="JAWDGP010005302">
    <property type="protein sequence ID" value="KAK3757932.1"/>
    <property type="molecule type" value="Genomic_DNA"/>
</dbReference>
<name>A0AAE0YXB1_9GAST</name>
<dbReference type="Proteomes" id="UP001283361">
    <property type="component" value="Unassembled WGS sequence"/>
</dbReference>
<feature type="region of interest" description="Disordered" evidence="6">
    <location>
        <begin position="147"/>
        <end position="225"/>
    </location>
</feature>
<dbReference type="Pfam" id="PF00076">
    <property type="entry name" value="RRM_1"/>
    <property type="match status" value="1"/>
</dbReference>
<sequence>METFTPVFLDTYNPLKAGSIDGTDEYPHDKAITRALQAKFRPNKYVLGKPECTVFIGRLGPNTTEETVAKSMKEFGTIVNAKLVTDVVTGFSKCYCFVEYEEAYQARSAVRNGHRMTIDDHEVLVEQEKCRLLKGWIPRRLGGGLGGKRESGQLRFGGKDRPFRRPIIQQNTVSEVQVSSTGYSMKRHRSRSRENNRNRSRSRERQKHRSSESERHRDRGYHKRR</sequence>